<dbReference type="InterPro" id="IPR053160">
    <property type="entry name" value="MFS_DHA3_Transporter"/>
</dbReference>
<name>A0A916RVL3_9BACI</name>
<reference evidence="8" key="2">
    <citation type="submission" date="2020-09" db="EMBL/GenBank/DDBJ databases">
        <authorList>
            <person name="Sun Q."/>
            <person name="Zhou Y."/>
        </authorList>
    </citation>
    <scope>NUCLEOTIDE SEQUENCE</scope>
    <source>
        <strain evidence="8">CGMCC 1.12408</strain>
    </source>
</reference>
<keyword evidence="2" id="KW-0813">Transport</keyword>
<feature type="transmembrane region" description="Helical" evidence="6">
    <location>
        <begin position="165"/>
        <end position="183"/>
    </location>
</feature>
<dbReference type="Gene3D" id="1.20.1250.20">
    <property type="entry name" value="MFS general substrate transporter like domains"/>
    <property type="match status" value="1"/>
</dbReference>
<dbReference type="PROSITE" id="PS50850">
    <property type="entry name" value="MFS"/>
    <property type="match status" value="1"/>
</dbReference>
<dbReference type="InterPro" id="IPR020846">
    <property type="entry name" value="MFS_dom"/>
</dbReference>
<evidence type="ECO:0000256" key="4">
    <source>
        <dbReference type="ARBA" id="ARBA00022989"/>
    </source>
</evidence>
<feature type="transmembrane region" description="Helical" evidence="6">
    <location>
        <begin position="218"/>
        <end position="234"/>
    </location>
</feature>
<dbReference type="GO" id="GO:0005886">
    <property type="term" value="C:plasma membrane"/>
    <property type="evidence" value="ECO:0007669"/>
    <property type="project" value="UniProtKB-SubCell"/>
</dbReference>
<evidence type="ECO:0000256" key="5">
    <source>
        <dbReference type="ARBA" id="ARBA00023136"/>
    </source>
</evidence>
<feature type="transmembrane region" description="Helical" evidence="6">
    <location>
        <begin position="12"/>
        <end position="36"/>
    </location>
</feature>
<sequence>MSLLKAKDPYTVYIFTSFTSAFLFTFIFTVNLLYHVQIVELTLIQLVLVGTVLELTVFLFEIPTGLVADLKSRKLSIVIGYVLIGTGFLLEGLFPLFLTVLLSQILWGVGYTFTSGAGQAWIADEIGEEKSSLAFIKGARAGNLGRIIAIPISILIGYQMINYPIIIGGLGMIGLAIILHIFMKEDNFKPAPKEERQSSFTQMKDSLRNVIKYSKASLLLRILLLIGLLFGLYSEGIDRLWISHMKEFGNLTLLTDSDLVLFTGGVQFIIVLVTFIALHFISKSNIYSKLKAIYIALFIGSTFIIVSLLGFAFSTFIISLIICYIILEVSRATMEPLTDVWLNRLIKESNMRATFFSIKGQVDAIGQIGSGPIIGSIAETFMTRIALVVSAIILSPVLLLYYVLIKKDRAKE</sequence>
<keyword evidence="4 6" id="KW-1133">Transmembrane helix</keyword>
<dbReference type="GO" id="GO:0022857">
    <property type="term" value="F:transmembrane transporter activity"/>
    <property type="evidence" value="ECO:0007669"/>
    <property type="project" value="InterPro"/>
</dbReference>
<evidence type="ECO:0000256" key="3">
    <source>
        <dbReference type="ARBA" id="ARBA00022692"/>
    </source>
</evidence>
<dbReference type="EMBL" id="BMEY01000006">
    <property type="protein sequence ID" value="GGA72259.1"/>
    <property type="molecule type" value="Genomic_DNA"/>
</dbReference>
<keyword evidence="3 6" id="KW-0812">Transmembrane</keyword>
<feature type="transmembrane region" description="Helical" evidence="6">
    <location>
        <begin position="259"/>
        <end position="282"/>
    </location>
</feature>
<dbReference type="InterPro" id="IPR036259">
    <property type="entry name" value="MFS_trans_sf"/>
</dbReference>
<organism evidence="8 9">
    <name type="scientific">Ornithinibacillus halotolerans</name>
    <dbReference type="NCBI Taxonomy" id="1274357"/>
    <lineage>
        <taxon>Bacteria</taxon>
        <taxon>Bacillati</taxon>
        <taxon>Bacillota</taxon>
        <taxon>Bacilli</taxon>
        <taxon>Bacillales</taxon>
        <taxon>Bacillaceae</taxon>
        <taxon>Ornithinibacillus</taxon>
    </lineage>
</organism>
<evidence type="ECO:0000259" key="7">
    <source>
        <dbReference type="PROSITE" id="PS50850"/>
    </source>
</evidence>
<reference evidence="8" key="1">
    <citation type="journal article" date="2014" name="Int. J. Syst. Evol. Microbiol.">
        <title>Complete genome sequence of Corynebacterium casei LMG S-19264T (=DSM 44701T), isolated from a smear-ripened cheese.</title>
        <authorList>
            <consortium name="US DOE Joint Genome Institute (JGI-PGF)"/>
            <person name="Walter F."/>
            <person name="Albersmeier A."/>
            <person name="Kalinowski J."/>
            <person name="Ruckert C."/>
        </authorList>
    </citation>
    <scope>NUCLEOTIDE SEQUENCE</scope>
    <source>
        <strain evidence="8">CGMCC 1.12408</strain>
    </source>
</reference>
<feature type="transmembrane region" description="Helical" evidence="6">
    <location>
        <begin position="294"/>
        <end position="327"/>
    </location>
</feature>
<accession>A0A916RVL3</accession>
<dbReference type="RefSeq" id="WP_188384060.1">
    <property type="nucleotide sequence ID" value="NZ_BMEY01000006.1"/>
</dbReference>
<dbReference type="Proteomes" id="UP000613512">
    <property type="component" value="Unassembled WGS sequence"/>
</dbReference>
<feature type="transmembrane region" description="Helical" evidence="6">
    <location>
        <begin position="385"/>
        <end position="404"/>
    </location>
</feature>
<proteinExistence type="predicted"/>
<gene>
    <name evidence="8" type="ORF">GCM10008025_15080</name>
</gene>
<feature type="domain" description="Major facilitator superfamily (MFS) profile" evidence="7">
    <location>
        <begin position="1"/>
        <end position="409"/>
    </location>
</feature>
<comment type="caution">
    <text evidence="8">The sequence shown here is derived from an EMBL/GenBank/DDBJ whole genome shotgun (WGS) entry which is preliminary data.</text>
</comment>
<evidence type="ECO:0000313" key="9">
    <source>
        <dbReference type="Proteomes" id="UP000613512"/>
    </source>
</evidence>
<feature type="transmembrane region" description="Helical" evidence="6">
    <location>
        <begin position="42"/>
        <end position="63"/>
    </location>
</feature>
<keyword evidence="9" id="KW-1185">Reference proteome</keyword>
<dbReference type="AlphaFoldDB" id="A0A916RVL3"/>
<dbReference type="Pfam" id="PF07690">
    <property type="entry name" value="MFS_1"/>
    <property type="match status" value="1"/>
</dbReference>
<comment type="subcellular location">
    <subcellularLocation>
        <location evidence="1">Cell membrane</location>
        <topology evidence="1">Multi-pass membrane protein</topology>
    </subcellularLocation>
</comment>
<evidence type="ECO:0000256" key="6">
    <source>
        <dbReference type="SAM" id="Phobius"/>
    </source>
</evidence>
<protein>
    <submittedName>
        <fullName evidence="8">Tetracycline efflux MFS transporter TetA(P)</fullName>
    </submittedName>
</protein>
<evidence type="ECO:0000256" key="2">
    <source>
        <dbReference type="ARBA" id="ARBA00022448"/>
    </source>
</evidence>
<keyword evidence="5 6" id="KW-0472">Membrane</keyword>
<evidence type="ECO:0000313" key="8">
    <source>
        <dbReference type="EMBL" id="GGA72259.1"/>
    </source>
</evidence>
<dbReference type="InterPro" id="IPR011701">
    <property type="entry name" value="MFS"/>
</dbReference>
<dbReference type="PANTHER" id="PTHR23530">
    <property type="entry name" value="TRANSPORT PROTEIN-RELATED"/>
    <property type="match status" value="1"/>
</dbReference>
<dbReference type="SUPFAM" id="SSF103473">
    <property type="entry name" value="MFS general substrate transporter"/>
    <property type="match status" value="1"/>
</dbReference>
<dbReference type="PANTHER" id="PTHR23530:SF1">
    <property type="entry name" value="PERMEASE, MAJOR FACILITATOR SUPERFAMILY-RELATED"/>
    <property type="match status" value="1"/>
</dbReference>
<evidence type="ECO:0000256" key="1">
    <source>
        <dbReference type="ARBA" id="ARBA00004651"/>
    </source>
</evidence>
<feature type="transmembrane region" description="Helical" evidence="6">
    <location>
        <begin position="75"/>
        <end position="98"/>
    </location>
</feature>
<dbReference type="CDD" id="cd06174">
    <property type="entry name" value="MFS"/>
    <property type="match status" value="1"/>
</dbReference>